<proteinExistence type="predicted"/>
<reference evidence="2" key="1">
    <citation type="journal article" date="2021" name="Proc. Natl. Acad. Sci. U.S.A.">
        <title>A Catalog of Tens of Thousands of Viruses from Human Metagenomes Reveals Hidden Associations with Chronic Diseases.</title>
        <authorList>
            <person name="Tisza M.J."/>
            <person name="Buck C.B."/>
        </authorList>
    </citation>
    <scope>NUCLEOTIDE SEQUENCE</scope>
    <source>
        <strain evidence="2">CtQmo6</strain>
    </source>
</reference>
<evidence type="ECO:0000256" key="1">
    <source>
        <dbReference type="SAM" id="Coils"/>
    </source>
</evidence>
<evidence type="ECO:0008006" key="3">
    <source>
        <dbReference type="Google" id="ProtNLM"/>
    </source>
</evidence>
<feature type="coiled-coil region" evidence="1">
    <location>
        <begin position="52"/>
        <end position="79"/>
    </location>
</feature>
<protein>
    <recommendedName>
        <fullName evidence="3">DUF1492 domain-containing protein</fullName>
    </recommendedName>
</protein>
<organism evidence="2">
    <name type="scientific">virus sp. ctQmo6</name>
    <dbReference type="NCBI Taxonomy" id="2827990"/>
    <lineage>
        <taxon>Viruses</taxon>
    </lineage>
</organism>
<name>A0A8S5RGA2_9VIRU</name>
<accession>A0A8S5RGA2</accession>
<keyword evidence="1" id="KW-0175">Coiled coil</keyword>
<evidence type="ECO:0000313" key="2">
    <source>
        <dbReference type="EMBL" id="DAE30101.1"/>
    </source>
</evidence>
<sequence length="139" mass="16394">MNSKEYLQEIKKMNDDINKKIMDLHELKIMSKSIPAINNGEKVQSSPNFDKIGTLIAKIDELEREIDRMTDVFVDRKNEAVDFIMLLDKPRDRDLIFRKYILFEKNKKISQDYGIKERAVKKAHKIALERLDEKAQNIV</sequence>
<dbReference type="EMBL" id="BK059102">
    <property type="protein sequence ID" value="DAE30101.1"/>
    <property type="molecule type" value="Genomic_DNA"/>
</dbReference>